<evidence type="ECO:0000313" key="7">
    <source>
        <dbReference type="EMBL" id="PIS14343.1"/>
    </source>
</evidence>
<dbReference type="SUPFAM" id="SSF47323">
    <property type="entry name" value="Anticodon-binding domain of a subclass of class I aminoacyl-tRNA synthetases"/>
    <property type="match status" value="1"/>
</dbReference>
<dbReference type="GO" id="GO:0004822">
    <property type="term" value="F:isoleucine-tRNA ligase activity"/>
    <property type="evidence" value="ECO:0007669"/>
    <property type="project" value="InterPro"/>
</dbReference>
<dbReference type="CDD" id="cd07961">
    <property type="entry name" value="Anticodon_Ia_Ile_ABEc"/>
    <property type="match status" value="1"/>
</dbReference>
<feature type="domain" description="Methionyl/Valyl/Leucyl/Isoleucyl-tRNA synthetase anticodon-binding" evidence="6">
    <location>
        <begin position="59"/>
        <end position="205"/>
    </location>
</feature>
<evidence type="ECO:0000256" key="4">
    <source>
        <dbReference type="ARBA" id="ARBA00022917"/>
    </source>
</evidence>
<dbReference type="EMBL" id="PEZI01000068">
    <property type="protein sequence ID" value="PIS14343.1"/>
    <property type="molecule type" value="Genomic_DNA"/>
</dbReference>
<protein>
    <recommendedName>
        <fullName evidence="6">Methionyl/Valyl/Leucyl/Isoleucyl-tRNA synthetase anticodon-binding domain-containing protein</fullName>
    </recommendedName>
</protein>
<accession>A0A2H0WNX6</accession>
<dbReference type="PANTHER" id="PTHR42780">
    <property type="entry name" value="SOLEUCYL-TRNA SYNTHETASE"/>
    <property type="match status" value="1"/>
</dbReference>
<evidence type="ECO:0000256" key="3">
    <source>
        <dbReference type="ARBA" id="ARBA00022840"/>
    </source>
</evidence>
<dbReference type="InterPro" id="IPR009080">
    <property type="entry name" value="tRNAsynth_Ia_anticodon-bd"/>
</dbReference>
<organism evidence="7 8">
    <name type="scientific">Candidatus Shapirobacteria bacterium CG09_land_8_20_14_0_10_39_12</name>
    <dbReference type="NCBI Taxonomy" id="1974885"/>
    <lineage>
        <taxon>Bacteria</taxon>
        <taxon>Candidatus Shapironibacteriota</taxon>
    </lineage>
</organism>
<evidence type="ECO:0000259" key="6">
    <source>
        <dbReference type="Pfam" id="PF08264"/>
    </source>
</evidence>
<dbReference type="GO" id="GO:0005524">
    <property type="term" value="F:ATP binding"/>
    <property type="evidence" value="ECO:0007669"/>
    <property type="project" value="UniProtKB-KW"/>
</dbReference>
<dbReference type="Pfam" id="PF08264">
    <property type="entry name" value="Anticodon_1"/>
    <property type="match status" value="1"/>
</dbReference>
<dbReference type="GO" id="GO:0006428">
    <property type="term" value="P:isoleucyl-tRNA aminoacylation"/>
    <property type="evidence" value="ECO:0007669"/>
    <property type="project" value="TreeGrafter"/>
</dbReference>
<keyword evidence="3" id="KW-0067">ATP-binding</keyword>
<keyword evidence="4" id="KW-0648">Protein biosynthesis</keyword>
<dbReference type="InterPro" id="IPR023586">
    <property type="entry name" value="Ile-tRNA-ligase_type2"/>
</dbReference>
<dbReference type="Proteomes" id="UP000230775">
    <property type="component" value="Unassembled WGS sequence"/>
</dbReference>
<proteinExistence type="predicted"/>
<dbReference type="Gene3D" id="1.10.730.10">
    <property type="entry name" value="Isoleucyl-tRNA Synthetase, Domain 1"/>
    <property type="match status" value="1"/>
</dbReference>
<evidence type="ECO:0000256" key="2">
    <source>
        <dbReference type="ARBA" id="ARBA00022741"/>
    </source>
</evidence>
<dbReference type="GO" id="GO:0000049">
    <property type="term" value="F:tRNA binding"/>
    <property type="evidence" value="ECO:0007669"/>
    <property type="project" value="InterPro"/>
</dbReference>
<dbReference type="InterPro" id="IPR013155">
    <property type="entry name" value="M/V/L/I-tRNA-synth_anticd-bd"/>
</dbReference>
<reference evidence="8" key="1">
    <citation type="submission" date="2017-09" db="EMBL/GenBank/DDBJ databases">
        <title>Depth-based differentiation of microbial function through sediment-hosted aquifers and enrichment of novel symbionts in the deep terrestrial subsurface.</title>
        <authorList>
            <person name="Probst A.J."/>
            <person name="Ladd B."/>
            <person name="Jarett J.K."/>
            <person name="Geller-Mcgrath D.E."/>
            <person name="Sieber C.M.K."/>
            <person name="Emerson J.B."/>
            <person name="Anantharaman K."/>
            <person name="Thomas B.C."/>
            <person name="Malmstrom R."/>
            <person name="Stieglmeier M."/>
            <person name="Klingl A."/>
            <person name="Woyke T."/>
            <person name="Ryan C.M."/>
            <person name="Banfield J.F."/>
        </authorList>
    </citation>
    <scope>NUCLEOTIDE SEQUENCE [LARGE SCALE GENOMIC DNA]</scope>
</reference>
<evidence type="ECO:0000256" key="5">
    <source>
        <dbReference type="ARBA" id="ARBA00023146"/>
    </source>
</evidence>
<dbReference type="AlphaFoldDB" id="A0A2H0WNX6"/>
<dbReference type="PANTHER" id="PTHR42780:SF1">
    <property type="entry name" value="ISOLEUCINE--TRNA LIGASE, CYTOPLASMIC"/>
    <property type="match status" value="1"/>
</dbReference>
<evidence type="ECO:0000313" key="8">
    <source>
        <dbReference type="Proteomes" id="UP000230775"/>
    </source>
</evidence>
<keyword evidence="2" id="KW-0547">Nucleotide-binding</keyword>
<comment type="caution">
    <text evidence="7">The sequence shown here is derived from an EMBL/GenBank/DDBJ whole genome shotgun (WGS) entry which is preliminary data.</text>
</comment>
<gene>
    <name evidence="7" type="ORF">COT64_03185</name>
</gene>
<evidence type="ECO:0000256" key="1">
    <source>
        <dbReference type="ARBA" id="ARBA00022598"/>
    </source>
</evidence>
<dbReference type="InterPro" id="IPR033709">
    <property type="entry name" value="Anticodon_Ile_ABEc"/>
</dbReference>
<keyword evidence="1" id="KW-0436">Ligase</keyword>
<keyword evidence="5" id="KW-0030">Aminoacyl-tRNA synthetase</keyword>
<sequence>MNSPVMQADDLNFSVKEVEKIFRKNVLILWNVYNYFELYARQINWRMASPKKSSPMILDRWIRARTNQMINLVTDYLDNYDTVRATRTIEEYINDLSTWYLRRSRDRKDDFFFATLYDSLLKTCQMIAPVMPYLSEILYLNLVRSFGKGGDVNFESVHLTHWPKAEKLTKEDKSILAGMEEIRRLASLALAKRAEVGIKVRQPLAALKIKAKPFDESFDLIESEDSSESERPEGLGPDGLRAKDLLKILRDEVNVKEIIFDKNLKEEIELDAEITHELKEEGWLREFVRLVQGLRKDAGLEPNDKIILLADLSDELRHVVNKNENFVKNRVGAKSIEYKRSAKFDIELETKLEEWPIWLGLRRPR</sequence>
<dbReference type="Pfam" id="PF19302">
    <property type="entry name" value="DUF5915"/>
    <property type="match status" value="1"/>
</dbReference>
<name>A0A2H0WNX6_9BACT</name>